<sequence length="217" mass="23325">MDTELSTLWSDTPAGSERIVSAISRIASVLRTGVWQFATAEGLNHAQVEVLEILRSRSEGVRLSWIAQQLGVTAASASDSIAALVAKGLIEKGRAVGDGRAVALRLTSAGQALALKIVDATGFALEAVGRLPPPKQEQLFSSLLALIGQLQQTERFPELRACLSCQHFAANVHANSIAPHHCRLVDAPLSVALLRLDCPEHIQAEPVIARQNWEKME</sequence>
<dbReference type="RefSeq" id="WP_166830049.1">
    <property type="nucleotide sequence ID" value="NZ_JAAOLX010000014.1"/>
</dbReference>
<dbReference type="Proteomes" id="UP000712570">
    <property type="component" value="Unassembled WGS sequence"/>
</dbReference>
<evidence type="ECO:0000256" key="1">
    <source>
        <dbReference type="ARBA" id="ARBA00023015"/>
    </source>
</evidence>
<dbReference type="InterPro" id="IPR039422">
    <property type="entry name" value="MarR/SlyA-like"/>
</dbReference>
<evidence type="ECO:0000313" key="6">
    <source>
        <dbReference type="Proteomes" id="UP000712570"/>
    </source>
</evidence>
<dbReference type="PROSITE" id="PS50995">
    <property type="entry name" value="HTH_MARR_2"/>
    <property type="match status" value="1"/>
</dbReference>
<keyword evidence="1" id="KW-0805">Transcription regulation</keyword>
<dbReference type="InterPro" id="IPR000835">
    <property type="entry name" value="HTH_MarR-typ"/>
</dbReference>
<dbReference type="PANTHER" id="PTHR33164:SF43">
    <property type="entry name" value="HTH-TYPE TRANSCRIPTIONAL REPRESSOR YETL"/>
    <property type="match status" value="1"/>
</dbReference>
<evidence type="ECO:0000259" key="4">
    <source>
        <dbReference type="PROSITE" id="PS50995"/>
    </source>
</evidence>
<accession>A0ABX0KX30</accession>
<evidence type="ECO:0000256" key="2">
    <source>
        <dbReference type="ARBA" id="ARBA00023125"/>
    </source>
</evidence>
<dbReference type="PROSITE" id="PS01117">
    <property type="entry name" value="HTH_MARR_1"/>
    <property type="match status" value="1"/>
</dbReference>
<evidence type="ECO:0000313" key="5">
    <source>
        <dbReference type="EMBL" id="NHQ88374.1"/>
    </source>
</evidence>
<dbReference type="SUPFAM" id="SSF46785">
    <property type="entry name" value="Winged helix' DNA-binding domain"/>
    <property type="match status" value="1"/>
</dbReference>
<dbReference type="EMBL" id="JAAOLX010000014">
    <property type="protein sequence ID" value="NHQ88374.1"/>
    <property type="molecule type" value="Genomic_DNA"/>
</dbReference>
<keyword evidence="3" id="KW-0804">Transcription</keyword>
<dbReference type="InterPro" id="IPR036388">
    <property type="entry name" value="WH-like_DNA-bd_sf"/>
</dbReference>
<feature type="domain" description="HTH marR-type" evidence="4">
    <location>
        <begin position="16"/>
        <end position="148"/>
    </location>
</feature>
<dbReference type="Pfam" id="PF12802">
    <property type="entry name" value="MarR_2"/>
    <property type="match status" value="1"/>
</dbReference>
<dbReference type="Gene3D" id="1.10.10.10">
    <property type="entry name" value="Winged helix-like DNA-binding domain superfamily/Winged helix DNA-binding domain"/>
    <property type="match status" value="1"/>
</dbReference>
<protein>
    <submittedName>
        <fullName evidence="5">Winged helix-turn-helix transcriptional regulator</fullName>
    </submittedName>
</protein>
<comment type="caution">
    <text evidence="5">The sequence shown here is derived from an EMBL/GenBank/DDBJ whole genome shotgun (WGS) entry which is preliminary data.</text>
</comment>
<evidence type="ECO:0000256" key="3">
    <source>
        <dbReference type="ARBA" id="ARBA00023163"/>
    </source>
</evidence>
<keyword evidence="2" id="KW-0238">DNA-binding</keyword>
<organism evidence="5 6">
    <name type="scientific">Iodobacter violaceini</name>
    <dbReference type="NCBI Taxonomy" id="3044271"/>
    <lineage>
        <taxon>Bacteria</taxon>
        <taxon>Pseudomonadati</taxon>
        <taxon>Pseudomonadota</taxon>
        <taxon>Betaproteobacteria</taxon>
        <taxon>Neisseriales</taxon>
        <taxon>Chitinibacteraceae</taxon>
        <taxon>Iodobacter</taxon>
    </lineage>
</organism>
<keyword evidence="6" id="KW-1185">Reference proteome</keyword>
<dbReference type="InterPro" id="IPR036390">
    <property type="entry name" value="WH_DNA-bd_sf"/>
</dbReference>
<reference evidence="5 6" key="1">
    <citation type="submission" date="2020-03" db="EMBL/GenBank/DDBJ databases">
        <title>Draft genome sequence of environmentally isolated violet-colored cultures.</title>
        <authorList>
            <person name="Wilson H.S."/>
        </authorList>
    </citation>
    <scope>NUCLEOTIDE SEQUENCE [LARGE SCALE GENOMIC DNA]</scope>
    <source>
        <strain evidence="5 6">HSC-16F04</strain>
    </source>
</reference>
<dbReference type="InterPro" id="IPR023187">
    <property type="entry name" value="Tscrpt_reg_MarR-type_CS"/>
</dbReference>
<dbReference type="SMART" id="SM00347">
    <property type="entry name" value="HTH_MARR"/>
    <property type="match status" value="1"/>
</dbReference>
<dbReference type="PANTHER" id="PTHR33164">
    <property type="entry name" value="TRANSCRIPTIONAL REGULATOR, MARR FAMILY"/>
    <property type="match status" value="1"/>
</dbReference>
<name>A0ABX0KX30_9NEIS</name>
<proteinExistence type="predicted"/>
<gene>
    <name evidence="5" type="ORF">HA050_19935</name>
</gene>